<name>A0A814SJT1_9BILA</name>
<keyword evidence="2" id="KW-1185">Reference proteome</keyword>
<evidence type="ECO:0000313" key="1">
    <source>
        <dbReference type="EMBL" id="CAF1146952.1"/>
    </source>
</evidence>
<reference evidence="1" key="1">
    <citation type="submission" date="2021-02" db="EMBL/GenBank/DDBJ databases">
        <authorList>
            <person name="Nowell W R."/>
        </authorList>
    </citation>
    <scope>NUCLEOTIDE SEQUENCE</scope>
    <source>
        <strain evidence="1">Ploen Becks lab</strain>
    </source>
</reference>
<feature type="non-terminal residue" evidence="1">
    <location>
        <position position="1"/>
    </location>
</feature>
<dbReference type="EMBL" id="CAJNOC010011280">
    <property type="protein sequence ID" value="CAF1146952.1"/>
    <property type="molecule type" value="Genomic_DNA"/>
</dbReference>
<proteinExistence type="predicted"/>
<gene>
    <name evidence="1" type="ORF">OXX778_LOCUS23139</name>
</gene>
<evidence type="ECO:0000313" key="2">
    <source>
        <dbReference type="Proteomes" id="UP000663879"/>
    </source>
</evidence>
<comment type="caution">
    <text evidence="1">The sequence shown here is derived from an EMBL/GenBank/DDBJ whole genome shotgun (WGS) entry which is preliminary data.</text>
</comment>
<protein>
    <submittedName>
        <fullName evidence="1">Uncharacterized protein</fullName>
    </submittedName>
</protein>
<organism evidence="1 2">
    <name type="scientific">Brachionus calyciflorus</name>
    <dbReference type="NCBI Taxonomy" id="104777"/>
    <lineage>
        <taxon>Eukaryota</taxon>
        <taxon>Metazoa</taxon>
        <taxon>Spiralia</taxon>
        <taxon>Gnathifera</taxon>
        <taxon>Rotifera</taxon>
        <taxon>Eurotatoria</taxon>
        <taxon>Monogononta</taxon>
        <taxon>Pseudotrocha</taxon>
        <taxon>Ploima</taxon>
        <taxon>Brachionidae</taxon>
        <taxon>Brachionus</taxon>
    </lineage>
</organism>
<accession>A0A814SJT1</accession>
<sequence length="181" mass="21950">MKRKDLFSYRALNDCVFFLNFDLNLLELYEYFRHLKDYFEKNEQHSVEKDSFRLIKIYRSCQSLLNALINSYSKEFQIILNVVDLIERVYQMLLYFNIDSERNQELNLILAQHEPLTKTNLKRWFDLEFDQNLLISFGVEKISDDELASNEELIRIYNNFQAYNANPNAFRIPNRFLNNKF</sequence>
<dbReference type="Proteomes" id="UP000663879">
    <property type="component" value="Unassembled WGS sequence"/>
</dbReference>
<dbReference type="AlphaFoldDB" id="A0A814SJT1"/>